<evidence type="ECO:0000259" key="9">
    <source>
        <dbReference type="Pfam" id="PF04290"/>
    </source>
</evidence>
<evidence type="ECO:0000256" key="5">
    <source>
        <dbReference type="ARBA" id="ARBA00022692"/>
    </source>
</evidence>
<proteinExistence type="predicted"/>
<comment type="subcellular location">
    <subcellularLocation>
        <location evidence="1">Cell inner membrane</location>
        <topology evidence="1">Multi-pass membrane protein</topology>
    </subcellularLocation>
</comment>
<keyword evidence="4" id="KW-0997">Cell inner membrane</keyword>
<organism evidence="10">
    <name type="scientific">hydrothermal vent metagenome</name>
    <dbReference type="NCBI Taxonomy" id="652676"/>
    <lineage>
        <taxon>unclassified sequences</taxon>
        <taxon>metagenomes</taxon>
        <taxon>ecological metagenomes</taxon>
    </lineage>
</organism>
<dbReference type="InterPro" id="IPR055348">
    <property type="entry name" value="DctQ"/>
</dbReference>
<dbReference type="InterPro" id="IPR007387">
    <property type="entry name" value="TRAP_DctQ"/>
</dbReference>
<evidence type="ECO:0000256" key="2">
    <source>
        <dbReference type="ARBA" id="ARBA00022448"/>
    </source>
</evidence>
<sequence>MPALLGLSRAIDRLLNAIAKVGMWAGLGLIFVVVYDVSSRYFGVPKPFGLNSTKVQEAEYWLHTYLFATMIGYAYTRQAHVRIDLLRDKFSPRVKFLVEIFGICLFLLPFAAIAIYYTGAYAYQSYLEGEVSKSVIGIPHSWLLKIALPMLFVLLGLAGVSQLIKSLAGLTGRLSKDDSAGFIGEET</sequence>
<keyword evidence="5 8" id="KW-0812">Transmembrane</keyword>
<evidence type="ECO:0000256" key="1">
    <source>
        <dbReference type="ARBA" id="ARBA00004429"/>
    </source>
</evidence>
<protein>
    <recommendedName>
        <fullName evidence="9">Tripartite ATP-independent periplasmic transporters DctQ component domain-containing protein</fullName>
    </recommendedName>
</protein>
<keyword evidence="6 8" id="KW-1133">Transmembrane helix</keyword>
<evidence type="ECO:0000256" key="3">
    <source>
        <dbReference type="ARBA" id="ARBA00022475"/>
    </source>
</evidence>
<dbReference type="EMBL" id="UOEM01000082">
    <property type="protein sequence ID" value="VAW14984.1"/>
    <property type="molecule type" value="Genomic_DNA"/>
</dbReference>
<feature type="transmembrane region" description="Helical" evidence="8">
    <location>
        <begin position="58"/>
        <end position="75"/>
    </location>
</feature>
<feature type="transmembrane region" description="Helical" evidence="8">
    <location>
        <begin position="142"/>
        <end position="164"/>
    </location>
</feature>
<dbReference type="PANTHER" id="PTHR35011:SF4">
    <property type="entry name" value="SLL1102 PROTEIN"/>
    <property type="match status" value="1"/>
</dbReference>
<evidence type="ECO:0000313" key="10">
    <source>
        <dbReference type="EMBL" id="VAW14984.1"/>
    </source>
</evidence>
<evidence type="ECO:0000256" key="4">
    <source>
        <dbReference type="ARBA" id="ARBA00022519"/>
    </source>
</evidence>
<accession>A0A3B0U2H0</accession>
<dbReference type="PANTHER" id="PTHR35011">
    <property type="entry name" value="2,3-DIKETO-L-GULONATE TRAP TRANSPORTER SMALL PERMEASE PROTEIN YIAM"/>
    <property type="match status" value="1"/>
</dbReference>
<name>A0A3B0U2H0_9ZZZZ</name>
<feature type="transmembrane region" description="Helical" evidence="8">
    <location>
        <begin position="21"/>
        <end position="38"/>
    </location>
</feature>
<dbReference type="GO" id="GO:0005886">
    <property type="term" value="C:plasma membrane"/>
    <property type="evidence" value="ECO:0007669"/>
    <property type="project" value="UniProtKB-SubCell"/>
</dbReference>
<keyword evidence="3" id="KW-1003">Cell membrane</keyword>
<keyword evidence="2" id="KW-0813">Transport</keyword>
<dbReference type="Pfam" id="PF04290">
    <property type="entry name" value="DctQ"/>
    <property type="match status" value="1"/>
</dbReference>
<evidence type="ECO:0000256" key="7">
    <source>
        <dbReference type="ARBA" id="ARBA00023136"/>
    </source>
</evidence>
<evidence type="ECO:0000256" key="8">
    <source>
        <dbReference type="SAM" id="Phobius"/>
    </source>
</evidence>
<dbReference type="AlphaFoldDB" id="A0A3B0U2H0"/>
<keyword evidence="7 8" id="KW-0472">Membrane</keyword>
<feature type="domain" description="Tripartite ATP-independent periplasmic transporters DctQ component" evidence="9">
    <location>
        <begin position="29"/>
        <end position="167"/>
    </location>
</feature>
<evidence type="ECO:0000256" key="6">
    <source>
        <dbReference type="ARBA" id="ARBA00022989"/>
    </source>
</evidence>
<reference evidence="10" key="1">
    <citation type="submission" date="2018-06" db="EMBL/GenBank/DDBJ databases">
        <authorList>
            <person name="Zhirakovskaya E."/>
        </authorList>
    </citation>
    <scope>NUCLEOTIDE SEQUENCE</scope>
</reference>
<feature type="transmembrane region" description="Helical" evidence="8">
    <location>
        <begin position="96"/>
        <end position="122"/>
    </location>
</feature>
<gene>
    <name evidence="10" type="ORF">MNBD_ALPHA09-797</name>
</gene>